<reference evidence="3" key="1">
    <citation type="submission" date="2020-02" db="EMBL/GenBank/DDBJ databases">
        <authorList>
            <person name="Meier V. D."/>
        </authorList>
    </citation>
    <scope>NUCLEOTIDE SEQUENCE</scope>
    <source>
        <strain evidence="3">AVDCRST_MAG24</strain>
    </source>
</reference>
<keyword evidence="2" id="KW-0472">Membrane</keyword>
<feature type="compositionally biased region" description="Polar residues" evidence="1">
    <location>
        <begin position="1"/>
        <end position="18"/>
    </location>
</feature>
<feature type="region of interest" description="Disordered" evidence="1">
    <location>
        <begin position="1"/>
        <end position="28"/>
    </location>
</feature>
<sequence>MSTAANAGNPRSTATSDDGSSKRSGKPQKAGLFDIRTFIAALLGFDGVVILLMGLFGDQSTSVAETPPININLWAGLGLIVAAVIFESWKRLRPVKVTEPPPDAGDSRPAH</sequence>
<protein>
    <submittedName>
        <fullName evidence="3">Uncharacterized protein</fullName>
    </submittedName>
</protein>
<keyword evidence="2" id="KW-0812">Transmembrane</keyword>
<keyword evidence="2" id="KW-1133">Transmembrane helix</keyword>
<proteinExistence type="predicted"/>
<dbReference type="EMBL" id="CADCUF010000213">
    <property type="protein sequence ID" value="CAA9343459.1"/>
    <property type="molecule type" value="Genomic_DNA"/>
</dbReference>
<accession>A0A6J4LWK1</accession>
<feature type="transmembrane region" description="Helical" evidence="2">
    <location>
        <begin position="38"/>
        <end position="57"/>
    </location>
</feature>
<dbReference type="AlphaFoldDB" id="A0A6J4LWK1"/>
<name>A0A6J4LWK1_9ACTN</name>
<feature type="transmembrane region" description="Helical" evidence="2">
    <location>
        <begin position="69"/>
        <end position="86"/>
    </location>
</feature>
<gene>
    <name evidence="3" type="ORF">AVDCRST_MAG24-1397</name>
</gene>
<evidence type="ECO:0000256" key="1">
    <source>
        <dbReference type="SAM" id="MobiDB-lite"/>
    </source>
</evidence>
<organism evidence="3">
    <name type="scientific">uncultured Nocardioidaceae bacterium</name>
    <dbReference type="NCBI Taxonomy" id="253824"/>
    <lineage>
        <taxon>Bacteria</taxon>
        <taxon>Bacillati</taxon>
        <taxon>Actinomycetota</taxon>
        <taxon>Actinomycetes</taxon>
        <taxon>Propionibacteriales</taxon>
        <taxon>Nocardioidaceae</taxon>
        <taxon>environmental samples</taxon>
    </lineage>
</organism>
<evidence type="ECO:0000256" key="2">
    <source>
        <dbReference type="SAM" id="Phobius"/>
    </source>
</evidence>
<evidence type="ECO:0000313" key="3">
    <source>
        <dbReference type="EMBL" id="CAA9343459.1"/>
    </source>
</evidence>